<protein>
    <submittedName>
        <fullName evidence="1">Uncharacterized protein</fullName>
    </submittedName>
</protein>
<reference evidence="1" key="1">
    <citation type="submission" date="2021-01" db="EMBL/GenBank/DDBJ databases">
        <authorList>
            <person name="Corre E."/>
            <person name="Pelletier E."/>
            <person name="Niang G."/>
            <person name="Scheremetjew M."/>
            <person name="Finn R."/>
            <person name="Kale V."/>
            <person name="Holt S."/>
            <person name="Cochrane G."/>
            <person name="Meng A."/>
            <person name="Brown T."/>
            <person name="Cohen L."/>
        </authorList>
    </citation>
    <scope>NUCLEOTIDE SEQUENCE</scope>
    <source>
        <strain evidence="1">CCAP 1951/1</strain>
    </source>
</reference>
<sequence>MTDCSSNDHFSDYSTEERRLVLRGRSRVSTEGVAALPLTIRCGTLSFTLEVTRLSDPKETAAACAQQFSLSSKHAKKLEIVLRDMKSKHFAV</sequence>
<evidence type="ECO:0000313" key="1">
    <source>
        <dbReference type="EMBL" id="CAD9102369.1"/>
    </source>
</evidence>
<dbReference type="AlphaFoldDB" id="A0A7S1LEX0"/>
<accession>A0A7S1LEX0</accession>
<proteinExistence type="predicted"/>
<name>A0A7S1LEX0_NEODS</name>
<organism evidence="1">
    <name type="scientific">Neobodo designis</name>
    <name type="common">Flagellated protozoan</name>
    <name type="synonym">Bodo designis</name>
    <dbReference type="NCBI Taxonomy" id="312471"/>
    <lineage>
        <taxon>Eukaryota</taxon>
        <taxon>Discoba</taxon>
        <taxon>Euglenozoa</taxon>
        <taxon>Kinetoplastea</taxon>
        <taxon>Metakinetoplastina</taxon>
        <taxon>Neobodonida</taxon>
        <taxon>Neobodo</taxon>
    </lineage>
</organism>
<dbReference type="EMBL" id="HBGF01011876">
    <property type="protein sequence ID" value="CAD9102369.1"/>
    <property type="molecule type" value="Transcribed_RNA"/>
</dbReference>
<gene>
    <name evidence="1" type="ORF">NDES1114_LOCUS7922</name>
</gene>